<reference evidence="2 3" key="2">
    <citation type="submission" date="2024-05" db="EMBL/GenBank/DDBJ databases">
        <authorList>
            <person name="Zheng X."/>
        </authorList>
    </citation>
    <scope>NUCLEOTIDE SEQUENCE [LARGE SCALE GENOMIC DNA]</scope>
    <source>
        <strain evidence="2 3">C4-10</strain>
    </source>
</reference>
<dbReference type="Proteomes" id="UP001418804">
    <property type="component" value="Unassembled WGS sequence"/>
</dbReference>
<feature type="compositionally biased region" description="Basic and acidic residues" evidence="1">
    <location>
        <begin position="1"/>
        <end position="10"/>
    </location>
</feature>
<protein>
    <submittedName>
        <fullName evidence="2">Uncharacterized protein</fullName>
    </submittedName>
</protein>
<accession>A0ABD5KRS7</accession>
<dbReference type="GeneID" id="79136368"/>
<organism evidence="2 3">
    <name type="scientific">Priestia aryabhattai</name>
    <name type="common">Bacillus aryabhattai</name>
    <dbReference type="NCBI Taxonomy" id="412384"/>
    <lineage>
        <taxon>Bacteria</taxon>
        <taxon>Bacillati</taxon>
        <taxon>Bacillota</taxon>
        <taxon>Bacilli</taxon>
        <taxon>Bacillales</taxon>
        <taxon>Bacillaceae</taxon>
        <taxon>Priestia</taxon>
    </lineage>
</organism>
<reference evidence="2 3" key="1">
    <citation type="submission" date="2024-05" db="EMBL/GenBank/DDBJ databases">
        <title>The mechanism of isolation and screening of efficient mineral weathering bacteria priestia aryabhattai c4-10 with weathered biotite.</title>
        <authorList>
            <person name="Yang S."/>
        </authorList>
    </citation>
    <scope>NUCLEOTIDE SEQUENCE [LARGE SCALE GENOMIC DNA]</scope>
    <source>
        <strain evidence="2 3">C4-10</strain>
    </source>
</reference>
<sequence length="44" mass="4660">MIGGRDEDSCGKSGTGETPQERKRRGGSPAARGKRSLARKSTQV</sequence>
<comment type="caution">
    <text evidence="2">The sequence shown here is derived from an EMBL/GenBank/DDBJ whole genome shotgun (WGS) entry which is preliminary data.</text>
</comment>
<evidence type="ECO:0000313" key="3">
    <source>
        <dbReference type="Proteomes" id="UP001418804"/>
    </source>
</evidence>
<gene>
    <name evidence="2" type="ORF">ABDD91_04380</name>
</gene>
<dbReference type="AlphaFoldDB" id="A0ABD5KRS7"/>
<proteinExistence type="predicted"/>
<evidence type="ECO:0000256" key="1">
    <source>
        <dbReference type="SAM" id="MobiDB-lite"/>
    </source>
</evidence>
<feature type="compositionally biased region" description="Basic residues" evidence="1">
    <location>
        <begin position="22"/>
        <end position="38"/>
    </location>
</feature>
<dbReference type="RefSeq" id="WP_257041451.1">
    <property type="nucleotide sequence ID" value="NZ_CP024035.1"/>
</dbReference>
<name>A0ABD5KRS7_PRIAR</name>
<evidence type="ECO:0000313" key="2">
    <source>
        <dbReference type="EMBL" id="MEN3152052.1"/>
    </source>
</evidence>
<feature type="region of interest" description="Disordered" evidence="1">
    <location>
        <begin position="1"/>
        <end position="44"/>
    </location>
</feature>
<dbReference type="EMBL" id="JBDIVD010000001">
    <property type="protein sequence ID" value="MEN3152052.1"/>
    <property type="molecule type" value="Genomic_DNA"/>
</dbReference>